<dbReference type="RefSeq" id="WP_188911911.1">
    <property type="nucleotide sequence ID" value="NZ_BMIQ01000008.1"/>
</dbReference>
<accession>A0A916ZXJ2</accession>
<evidence type="ECO:0000313" key="2">
    <source>
        <dbReference type="Proteomes" id="UP000644699"/>
    </source>
</evidence>
<name>A0A916ZXJ2_9HYPH</name>
<proteinExistence type="predicted"/>
<sequence>MSNSPLNDDDTLMAFKAKGDGRQRAFPVSWKTLKSAILALVPASQDFSPAIAAEQKARATADSTLSDAVAAEAQKRAAGDQASADAIAAEAKARADAVSAEAKARGDADAALGTRVKAIEDKPLIRIERYTGVVTGSAGLATIDIAKPFTAPPIGAVVTTWVGSQMITGTVTATMKSSAIVQVMKSVATVLIGASPFGVAPAGTPVTIELIGY</sequence>
<dbReference type="Proteomes" id="UP000644699">
    <property type="component" value="Unassembled WGS sequence"/>
</dbReference>
<keyword evidence="2" id="KW-1185">Reference proteome</keyword>
<organism evidence="1 2">
    <name type="scientific">Aureimonas endophytica</name>
    <dbReference type="NCBI Taxonomy" id="2027858"/>
    <lineage>
        <taxon>Bacteria</taxon>
        <taxon>Pseudomonadati</taxon>
        <taxon>Pseudomonadota</taxon>
        <taxon>Alphaproteobacteria</taxon>
        <taxon>Hyphomicrobiales</taxon>
        <taxon>Aurantimonadaceae</taxon>
        <taxon>Aureimonas</taxon>
    </lineage>
</organism>
<protein>
    <submittedName>
        <fullName evidence="1">Uncharacterized protein</fullName>
    </submittedName>
</protein>
<dbReference type="EMBL" id="BMIQ01000008">
    <property type="protein sequence ID" value="GGE18052.1"/>
    <property type="molecule type" value="Genomic_DNA"/>
</dbReference>
<gene>
    <name evidence="1" type="ORF">GCM10011390_41540</name>
</gene>
<reference evidence="1" key="2">
    <citation type="submission" date="2020-09" db="EMBL/GenBank/DDBJ databases">
        <authorList>
            <person name="Sun Q."/>
            <person name="Zhou Y."/>
        </authorList>
    </citation>
    <scope>NUCLEOTIDE SEQUENCE</scope>
    <source>
        <strain evidence="1">CGMCC 1.15367</strain>
    </source>
</reference>
<dbReference type="AlphaFoldDB" id="A0A916ZXJ2"/>
<evidence type="ECO:0000313" key="1">
    <source>
        <dbReference type="EMBL" id="GGE18052.1"/>
    </source>
</evidence>
<comment type="caution">
    <text evidence="1">The sequence shown here is derived from an EMBL/GenBank/DDBJ whole genome shotgun (WGS) entry which is preliminary data.</text>
</comment>
<reference evidence="1" key="1">
    <citation type="journal article" date="2014" name="Int. J. Syst. Evol. Microbiol.">
        <title>Complete genome sequence of Corynebacterium casei LMG S-19264T (=DSM 44701T), isolated from a smear-ripened cheese.</title>
        <authorList>
            <consortium name="US DOE Joint Genome Institute (JGI-PGF)"/>
            <person name="Walter F."/>
            <person name="Albersmeier A."/>
            <person name="Kalinowski J."/>
            <person name="Ruckert C."/>
        </authorList>
    </citation>
    <scope>NUCLEOTIDE SEQUENCE</scope>
    <source>
        <strain evidence="1">CGMCC 1.15367</strain>
    </source>
</reference>